<proteinExistence type="predicted"/>
<organism evidence="1">
    <name type="scientific">Psilocybe cubensis</name>
    <name type="common">Psychedelic mushroom</name>
    <name type="synonym">Stropharia cubensis</name>
    <dbReference type="NCBI Taxonomy" id="181762"/>
    <lineage>
        <taxon>Eukaryota</taxon>
        <taxon>Fungi</taxon>
        <taxon>Dikarya</taxon>
        <taxon>Basidiomycota</taxon>
        <taxon>Agaricomycotina</taxon>
        <taxon>Agaricomycetes</taxon>
        <taxon>Agaricomycetidae</taxon>
        <taxon>Agaricales</taxon>
        <taxon>Agaricineae</taxon>
        <taxon>Strophariaceae</taxon>
        <taxon>Psilocybe</taxon>
    </lineage>
</organism>
<dbReference type="EMBL" id="JAFIQS010000002">
    <property type="protein sequence ID" value="KAG5172754.1"/>
    <property type="molecule type" value="Genomic_DNA"/>
</dbReference>
<reference evidence="1" key="1">
    <citation type="submission" date="2021-02" db="EMBL/GenBank/DDBJ databases">
        <title>Psilocybe cubensis genome.</title>
        <authorList>
            <person name="Mckernan K.J."/>
            <person name="Crawford S."/>
            <person name="Trippe A."/>
            <person name="Kane L.T."/>
            <person name="Mclaughlin S."/>
        </authorList>
    </citation>
    <scope>NUCLEOTIDE SEQUENCE [LARGE SCALE GENOMIC DNA]</scope>
    <source>
        <strain evidence="1">MGC-MH-2018</strain>
    </source>
</reference>
<dbReference type="AlphaFoldDB" id="A0A8H7Y8B4"/>
<accession>A0A8H7Y8B4</accession>
<sequence length="281" mass="32334">MSLIILAVYIDAFGRKRDAVTHRAIIEIYEGKHSYSATDALAMAELYKLPYKIPSLDTSSFTGLDANKHPYPSSFFVTSPNMYKIPDITEDSEDVTIRTDGRYGYGDFTLCPQWYFQGTYYLPYVSRKPSLLSDCPYAVMWYNLKETDFIHNQTSIVSGIGRIRSDLLEKLISARKQLTAKARELDSDPRFTYVQLSELRYSLQLLLFSTVALQCAPQNYTMTLLTFTGCQRHYLEALACYDFLMKYRDMEINESVKEVPVNDRLMGCLTTSVEIATEMYY</sequence>
<evidence type="ECO:0000313" key="1">
    <source>
        <dbReference type="EMBL" id="KAG5172754.1"/>
    </source>
</evidence>
<gene>
    <name evidence="1" type="ORF">JR316_002257</name>
</gene>
<comment type="caution">
    <text evidence="1">The sequence shown here is derived from an EMBL/GenBank/DDBJ whole genome shotgun (WGS) entry which is preliminary data.</text>
</comment>
<dbReference type="OrthoDB" id="2634326at2759"/>
<protein>
    <submittedName>
        <fullName evidence="1">Uncharacterized protein</fullName>
    </submittedName>
</protein>
<name>A0A8H7Y8B4_PSICU</name>